<evidence type="ECO:0000313" key="3">
    <source>
        <dbReference type="EMBL" id="MEA5453434.1"/>
    </source>
</evidence>
<feature type="domain" description="TadE-like" evidence="2">
    <location>
        <begin position="9"/>
        <end position="51"/>
    </location>
</feature>
<evidence type="ECO:0000313" key="4">
    <source>
        <dbReference type="Proteomes" id="UP001304769"/>
    </source>
</evidence>
<keyword evidence="1" id="KW-0812">Transmembrane</keyword>
<proteinExistence type="predicted"/>
<accession>A0ABU5T1R2</accession>
<keyword evidence="1" id="KW-0472">Membrane</keyword>
<dbReference type="RefSeq" id="WP_323277198.1">
    <property type="nucleotide sequence ID" value="NZ_JAYGGQ010000001.1"/>
</dbReference>
<protein>
    <submittedName>
        <fullName evidence="3">TadE family protein</fullName>
    </submittedName>
</protein>
<dbReference type="InterPro" id="IPR012495">
    <property type="entry name" value="TadE-like_dom"/>
</dbReference>
<keyword evidence="4" id="KW-1185">Reference proteome</keyword>
<keyword evidence="1" id="KW-1133">Transmembrane helix</keyword>
<comment type="caution">
    <text evidence="3">The sequence shown here is derived from an EMBL/GenBank/DDBJ whole genome shotgun (WGS) entry which is preliminary data.</text>
</comment>
<reference evidence="3 4" key="1">
    <citation type="submission" date="2023-12" db="EMBL/GenBank/DDBJ databases">
        <title>Sinomonas terricola sp. nov, isolated from litchi orchard soil in Guangdong, PR China.</title>
        <authorList>
            <person name="Jiaxin W."/>
            <person name="Yang Z."/>
            <person name="Honghui Z."/>
        </authorList>
    </citation>
    <scope>NUCLEOTIDE SEQUENCE [LARGE SCALE GENOMIC DNA]</scope>
    <source>
        <strain evidence="3 4">JGH33</strain>
    </source>
</reference>
<organism evidence="3 4">
    <name type="scientific">Sinomonas terricola</name>
    <dbReference type="NCBI Taxonomy" id="3110330"/>
    <lineage>
        <taxon>Bacteria</taxon>
        <taxon>Bacillati</taxon>
        <taxon>Actinomycetota</taxon>
        <taxon>Actinomycetes</taxon>
        <taxon>Micrococcales</taxon>
        <taxon>Micrococcaceae</taxon>
        <taxon>Sinomonas</taxon>
    </lineage>
</organism>
<evidence type="ECO:0000259" key="2">
    <source>
        <dbReference type="Pfam" id="PF07811"/>
    </source>
</evidence>
<dbReference type="Proteomes" id="UP001304769">
    <property type="component" value="Unassembled WGS sequence"/>
</dbReference>
<dbReference type="EMBL" id="JAYGGQ010000001">
    <property type="protein sequence ID" value="MEA5453434.1"/>
    <property type="molecule type" value="Genomic_DNA"/>
</dbReference>
<gene>
    <name evidence="3" type="ORF">SPF06_01740</name>
</gene>
<dbReference type="Pfam" id="PF07811">
    <property type="entry name" value="TadE"/>
    <property type="match status" value="1"/>
</dbReference>
<feature type="transmembrane region" description="Helical" evidence="1">
    <location>
        <begin position="12"/>
        <end position="30"/>
    </location>
</feature>
<name>A0ABU5T1R2_9MICC</name>
<evidence type="ECO:0000256" key="1">
    <source>
        <dbReference type="SAM" id="Phobius"/>
    </source>
</evidence>
<sequence>MLPTTRERGAVAVEFALVLPVLLVLVLGIIDFGRLFSAQQTLTYAARSGARVMVLQNSSTAAIAAAQTAASPLGTLSTSAFSVSPTTCAAGTQVTFTANYTLKGTGFFWASFPLTGTGVMLCGG</sequence>